<evidence type="ECO:0000313" key="8">
    <source>
        <dbReference type="Proteomes" id="UP001595990"/>
    </source>
</evidence>
<proteinExistence type="inferred from homology"/>
<comment type="caution">
    <text evidence="7">The sequence shown here is derived from an EMBL/GenBank/DDBJ whole genome shotgun (WGS) entry which is preliminary data.</text>
</comment>
<reference evidence="8" key="1">
    <citation type="journal article" date="2019" name="Int. J. Syst. Evol. Microbiol.">
        <title>The Global Catalogue of Microorganisms (GCM) 10K type strain sequencing project: providing services to taxonomists for standard genome sequencing and annotation.</title>
        <authorList>
            <consortium name="The Broad Institute Genomics Platform"/>
            <consortium name="The Broad Institute Genome Sequencing Center for Infectious Disease"/>
            <person name="Wu L."/>
            <person name="Ma J."/>
        </authorList>
    </citation>
    <scope>NUCLEOTIDE SEQUENCE [LARGE SCALE GENOMIC DNA]</scope>
    <source>
        <strain evidence="8">CECT 8064</strain>
    </source>
</reference>
<dbReference type="EMBL" id="JBHSFS010000041">
    <property type="protein sequence ID" value="MFC4518285.1"/>
    <property type="molecule type" value="Genomic_DNA"/>
</dbReference>
<evidence type="ECO:0000256" key="5">
    <source>
        <dbReference type="ARBA" id="ARBA00023002"/>
    </source>
</evidence>
<dbReference type="Proteomes" id="UP001595990">
    <property type="component" value="Unassembled WGS sequence"/>
</dbReference>
<evidence type="ECO:0000256" key="2">
    <source>
        <dbReference type="ARBA" id="ARBA00008072"/>
    </source>
</evidence>
<protein>
    <submittedName>
        <fullName evidence="7">Alcohol dehydrogenase catalytic domain-containing protein</fullName>
    </submittedName>
</protein>
<evidence type="ECO:0000256" key="3">
    <source>
        <dbReference type="ARBA" id="ARBA00022723"/>
    </source>
</evidence>
<keyword evidence="5" id="KW-0560">Oxidoreductase</keyword>
<dbReference type="RefSeq" id="WP_411952382.1">
    <property type="nucleotide sequence ID" value="NZ_JBHSFS010000041.1"/>
</dbReference>
<evidence type="ECO:0000259" key="6">
    <source>
        <dbReference type="Pfam" id="PF08240"/>
    </source>
</evidence>
<evidence type="ECO:0000256" key="4">
    <source>
        <dbReference type="ARBA" id="ARBA00022833"/>
    </source>
</evidence>
<dbReference type="SUPFAM" id="SSF50129">
    <property type="entry name" value="GroES-like"/>
    <property type="match status" value="1"/>
</dbReference>
<gene>
    <name evidence="7" type="ORF">ACFPEN_36130</name>
</gene>
<dbReference type="InterPro" id="IPR011032">
    <property type="entry name" value="GroES-like_sf"/>
</dbReference>
<organism evidence="7 8">
    <name type="scientific">Streptomyces ehimensis</name>
    <dbReference type="NCBI Taxonomy" id="68195"/>
    <lineage>
        <taxon>Bacteria</taxon>
        <taxon>Bacillati</taxon>
        <taxon>Actinomycetota</taxon>
        <taxon>Actinomycetes</taxon>
        <taxon>Kitasatosporales</taxon>
        <taxon>Streptomycetaceae</taxon>
        <taxon>Streptomyces</taxon>
    </lineage>
</organism>
<accession>A0ABV9BXA8</accession>
<keyword evidence="4" id="KW-0862">Zinc</keyword>
<keyword evidence="3" id="KW-0479">Metal-binding</keyword>
<feature type="domain" description="Alcohol dehydrogenase-like N-terminal" evidence="6">
    <location>
        <begin position="45"/>
        <end position="132"/>
    </location>
</feature>
<dbReference type="Pfam" id="PF08240">
    <property type="entry name" value="ADH_N"/>
    <property type="match status" value="1"/>
</dbReference>
<dbReference type="InterPro" id="IPR013154">
    <property type="entry name" value="ADH-like_N"/>
</dbReference>
<comment type="cofactor">
    <cofactor evidence="1">
        <name>Zn(2+)</name>
        <dbReference type="ChEBI" id="CHEBI:29105"/>
    </cofactor>
</comment>
<dbReference type="PANTHER" id="PTHR43350:SF19">
    <property type="entry name" value="D-GULOSIDE 3-DEHYDROGENASE"/>
    <property type="match status" value="1"/>
</dbReference>
<dbReference type="Gene3D" id="3.90.180.10">
    <property type="entry name" value="Medium-chain alcohol dehydrogenases, catalytic domain"/>
    <property type="match status" value="1"/>
</dbReference>
<evidence type="ECO:0000313" key="7">
    <source>
        <dbReference type="EMBL" id="MFC4518285.1"/>
    </source>
</evidence>
<name>A0ABV9BXA8_9ACTN</name>
<dbReference type="PANTHER" id="PTHR43350">
    <property type="entry name" value="NAD-DEPENDENT ALCOHOL DEHYDROGENASE"/>
    <property type="match status" value="1"/>
</dbReference>
<comment type="similarity">
    <text evidence="2">Belongs to the zinc-containing alcohol dehydrogenase family.</text>
</comment>
<sequence length="397" mass="40999">MNTAVAPDDAQAGAGERVPLPVHRAIVREGGSVRVRRRPTLAPAAGELSIAPLVAGLCGTDLQMLRGLRDDPAPVIGHEGVARVVAAGHGVDSALAPGTLVVVNPTHPTDPSFLLGHNVDGLLQERTLIPATAVRGGQVIALSEAPEADLAALLEPLATVRYALSVLAVARPRTLVVIGDGTVGHLAVRAARHWLGDGVRTVLVHHTRQGTEWSARSRIRADVLLTQSLDGAGALSGAFADGPVAVLLATPRDATVTCLETVLRAARGEVTIDLLGGLPPGAGTALLPGVDLADVRAANCAGLPDPAETVTVRSTTGVPVRLFGHRGVGNAHLLASAAELCRAPERYRDLVTHAVDLTEAAAIMGRLALSPDRNIAGSRLIKLAVRIAPPHRTTQED</sequence>
<evidence type="ECO:0000256" key="1">
    <source>
        <dbReference type="ARBA" id="ARBA00001947"/>
    </source>
</evidence>
<keyword evidence="8" id="KW-1185">Reference proteome</keyword>
<dbReference type="Gene3D" id="3.40.50.720">
    <property type="entry name" value="NAD(P)-binding Rossmann-like Domain"/>
    <property type="match status" value="1"/>
</dbReference>